<dbReference type="EMBL" id="GAIX01001248">
    <property type="protein sequence ID" value="JAA91312.1"/>
    <property type="molecule type" value="Transcribed_RNA"/>
</dbReference>
<proteinExistence type="predicted"/>
<evidence type="ECO:0000313" key="1">
    <source>
        <dbReference type="EMBL" id="JAA91312.1"/>
    </source>
</evidence>
<reference evidence="1" key="2">
    <citation type="submission" date="2013-05" db="EMBL/GenBank/DDBJ databases">
        <authorList>
            <person name="Carter J.-M."/>
            <person name="Baker S.C."/>
            <person name="Pink R."/>
            <person name="Carter D.R.F."/>
            <person name="Collins A."/>
            <person name="Tomlin J."/>
            <person name="Gibbs M."/>
            <person name="Breuker C.J."/>
        </authorList>
    </citation>
    <scope>NUCLEOTIDE SEQUENCE</scope>
    <source>
        <tissue evidence="1">Ovary</tissue>
    </source>
</reference>
<feature type="non-terminal residue" evidence="1">
    <location>
        <position position="78"/>
    </location>
</feature>
<name>S4PZN1_9NEOP</name>
<reference evidence="1" key="1">
    <citation type="journal article" date="2013" name="BMC Genomics">
        <title>Unscrambling butterfly oogenesis.</title>
        <authorList>
            <person name="Carter J.M."/>
            <person name="Baker S.C."/>
            <person name="Pink R."/>
            <person name="Carter D.R."/>
            <person name="Collins A."/>
            <person name="Tomlin J."/>
            <person name="Gibbs M."/>
            <person name="Breuker C.J."/>
        </authorList>
    </citation>
    <scope>NUCLEOTIDE SEQUENCE</scope>
    <source>
        <tissue evidence="1">Ovary</tissue>
    </source>
</reference>
<sequence>MHVNFAVKCTEILRSLFNFGLLAYGARREGNSALNRYIVPMPFLLSLLLSCAPLAQRSRAAGVTVAVGLLGAAGARRP</sequence>
<accession>S4PZN1</accession>
<protein>
    <submittedName>
        <fullName evidence="1">Uncharacterized protein</fullName>
    </submittedName>
</protein>
<dbReference type="AlphaFoldDB" id="S4PZN1"/>
<organism evidence="1">
    <name type="scientific">Pararge aegeria</name>
    <name type="common">speckled wood butterfly</name>
    <dbReference type="NCBI Taxonomy" id="116150"/>
    <lineage>
        <taxon>Eukaryota</taxon>
        <taxon>Metazoa</taxon>
        <taxon>Ecdysozoa</taxon>
        <taxon>Arthropoda</taxon>
        <taxon>Hexapoda</taxon>
        <taxon>Insecta</taxon>
        <taxon>Pterygota</taxon>
        <taxon>Neoptera</taxon>
        <taxon>Endopterygota</taxon>
        <taxon>Lepidoptera</taxon>
        <taxon>Glossata</taxon>
        <taxon>Ditrysia</taxon>
        <taxon>Papilionoidea</taxon>
        <taxon>Nymphalidae</taxon>
        <taxon>Satyrinae</taxon>
        <taxon>Satyrini</taxon>
        <taxon>Parargina</taxon>
        <taxon>Pararge</taxon>
    </lineage>
</organism>